<feature type="transmembrane region" description="Helical" evidence="1">
    <location>
        <begin position="85"/>
        <end position="101"/>
    </location>
</feature>
<name>A0A644YBG6_9ZZZZ</name>
<comment type="caution">
    <text evidence="2">The sequence shown here is derived from an EMBL/GenBank/DDBJ whole genome shotgun (WGS) entry which is preliminary data.</text>
</comment>
<organism evidence="2">
    <name type="scientific">bioreactor metagenome</name>
    <dbReference type="NCBI Taxonomy" id="1076179"/>
    <lineage>
        <taxon>unclassified sequences</taxon>
        <taxon>metagenomes</taxon>
        <taxon>ecological metagenomes</taxon>
    </lineage>
</organism>
<dbReference type="EMBL" id="VSSQ01004464">
    <property type="protein sequence ID" value="MPM25298.1"/>
    <property type="molecule type" value="Genomic_DNA"/>
</dbReference>
<evidence type="ECO:0000313" key="2">
    <source>
        <dbReference type="EMBL" id="MPM25298.1"/>
    </source>
</evidence>
<keyword evidence="1" id="KW-0812">Transmembrane</keyword>
<dbReference type="AlphaFoldDB" id="A0A644YBG6"/>
<sequence>MKQTSMGKTTRMLCEGAVMIAAAQVLSFVKLYELPNGGSLTLAMFPILLFAVRWGLGAGLMGGFVFGALQFMFDGGFALGWQSMIGDYFVAFAALGLAGIFRRRKLGIFPGIVVGCAARFLVHYVVGATIWAEWMPEEFLGMTMTTPWIYSAIYNAVYMLPNTVLALVIAALLYKPMNKYLTGADLE</sequence>
<proteinExistence type="predicted"/>
<dbReference type="GO" id="GO:0005886">
    <property type="term" value="C:plasma membrane"/>
    <property type="evidence" value="ECO:0007669"/>
    <property type="project" value="InterPro"/>
</dbReference>
<feature type="transmembrane region" description="Helical" evidence="1">
    <location>
        <begin position="108"/>
        <end position="132"/>
    </location>
</feature>
<accession>A0A644YBG6</accession>
<dbReference type="InterPro" id="IPR012651">
    <property type="entry name" value="Thia_Transptr_ThiT"/>
</dbReference>
<gene>
    <name evidence="2" type="primary">thiT_2</name>
    <name evidence="2" type="ORF">SDC9_71789</name>
</gene>
<dbReference type="Pfam" id="PF09515">
    <property type="entry name" value="Thia_YuaJ"/>
    <property type="match status" value="1"/>
</dbReference>
<evidence type="ECO:0000256" key="1">
    <source>
        <dbReference type="SAM" id="Phobius"/>
    </source>
</evidence>
<keyword evidence="1" id="KW-1133">Transmembrane helix</keyword>
<dbReference type="GO" id="GO:0015234">
    <property type="term" value="F:thiamine transmembrane transporter activity"/>
    <property type="evidence" value="ECO:0007669"/>
    <property type="project" value="InterPro"/>
</dbReference>
<dbReference type="Gene3D" id="1.10.1760.20">
    <property type="match status" value="1"/>
</dbReference>
<protein>
    <submittedName>
        <fullName evidence="2">Thiamine transporter ThiT</fullName>
    </submittedName>
</protein>
<feature type="transmembrane region" description="Helical" evidence="1">
    <location>
        <begin position="152"/>
        <end position="174"/>
    </location>
</feature>
<keyword evidence="1" id="KW-0472">Membrane</keyword>
<reference evidence="2" key="1">
    <citation type="submission" date="2019-08" db="EMBL/GenBank/DDBJ databases">
        <authorList>
            <person name="Kucharzyk K."/>
            <person name="Murdoch R.W."/>
            <person name="Higgins S."/>
            <person name="Loffler F."/>
        </authorList>
    </citation>
    <scope>NUCLEOTIDE SEQUENCE</scope>
</reference>